<dbReference type="Proteomes" id="UP001281147">
    <property type="component" value="Unassembled WGS sequence"/>
</dbReference>
<comment type="caution">
    <text evidence="1">The sequence shown here is derived from an EMBL/GenBank/DDBJ whole genome shotgun (WGS) entry which is preliminary data.</text>
</comment>
<name>A0ACC3MVB2_9PEZI</name>
<evidence type="ECO:0000313" key="2">
    <source>
        <dbReference type="Proteomes" id="UP001281147"/>
    </source>
</evidence>
<sequence>MVAQTRQAAEKAQACVVAATNSAKTPETPIPSPIPPHAASDTTAPRSTLKAGFASFAGQRSAFESVQLASSSRTGFATPDSTSAFANGKNTFGRAMLGVTGTGGAHPGGAPSIFGSQAPSAIKNTLATSLQNNGACNGTTVRQTAPPSSGAGNTPAPANPWKNIPTTKRSPGTQSTPNFANAPAQSRKRAFGEVDSHDQHSQLLLITNRRIHNGQLEYQTTRASWEPADSLLKTNAKLVAGFETFRRTQAENLKKSKTVDSDDSD</sequence>
<evidence type="ECO:0000313" key="1">
    <source>
        <dbReference type="EMBL" id="KAK3703986.1"/>
    </source>
</evidence>
<proteinExistence type="predicted"/>
<gene>
    <name evidence="1" type="ORF">LTR37_014089</name>
</gene>
<protein>
    <submittedName>
        <fullName evidence="1">Uncharacterized protein</fullName>
    </submittedName>
</protein>
<reference evidence="1" key="1">
    <citation type="submission" date="2023-07" db="EMBL/GenBank/DDBJ databases">
        <title>Black Yeasts Isolated from many extreme environments.</title>
        <authorList>
            <person name="Coleine C."/>
            <person name="Stajich J.E."/>
            <person name="Selbmann L."/>
        </authorList>
    </citation>
    <scope>NUCLEOTIDE SEQUENCE</scope>
    <source>
        <strain evidence="1">CCFEE 5714</strain>
    </source>
</reference>
<dbReference type="EMBL" id="JAUTXU010000144">
    <property type="protein sequence ID" value="KAK3703986.1"/>
    <property type="molecule type" value="Genomic_DNA"/>
</dbReference>
<keyword evidence="2" id="KW-1185">Reference proteome</keyword>
<accession>A0ACC3MVB2</accession>
<organism evidence="1 2">
    <name type="scientific">Vermiconidia calcicola</name>
    <dbReference type="NCBI Taxonomy" id="1690605"/>
    <lineage>
        <taxon>Eukaryota</taxon>
        <taxon>Fungi</taxon>
        <taxon>Dikarya</taxon>
        <taxon>Ascomycota</taxon>
        <taxon>Pezizomycotina</taxon>
        <taxon>Dothideomycetes</taxon>
        <taxon>Dothideomycetidae</taxon>
        <taxon>Mycosphaerellales</taxon>
        <taxon>Extremaceae</taxon>
        <taxon>Vermiconidia</taxon>
    </lineage>
</organism>